<protein>
    <submittedName>
        <fullName evidence="1">Uu.00g038830.m01.CDS01</fullName>
    </submittedName>
</protein>
<gene>
    <name evidence="1" type="ORF">KHLLAP_LOCUS1498</name>
</gene>
<evidence type="ECO:0000313" key="2">
    <source>
        <dbReference type="Proteomes" id="UP001295740"/>
    </source>
</evidence>
<dbReference type="Proteomes" id="UP001295740">
    <property type="component" value="Unassembled WGS sequence"/>
</dbReference>
<name>A0AAI8YDS0_9PEZI</name>
<evidence type="ECO:0000313" key="1">
    <source>
        <dbReference type="EMBL" id="CAJ2501030.1"/>
    </source>
</evidence>
<dbReference type="InterPro" id="IPR011333">
    <property type="entry name" value="SKP1/BTB/POZ_sf"/>
</dbReference>
<comment type="caution">
    <text evidence="1">The sequence shown here is derived from an EMBL/GenBank/DDBJ whole genome shotgun (WGS) entry which is preliminary data.</text>
</comment>
<accession>A0AAI8YDS0</accession>
<proteinExistence type="predicted"/>
<sequence length="305" mass="34213">MPSLTTTCATTATFSPAHATQTLSAEAKEGPTTVSPYYAEIEAFLFGDFDDEALGGAVGSTPLIDEMDIEMDLDLDVDREAPATEQAADIIANTDDAAYAEATVAPTEDVMVEYMGTAWPCNSAILRRECGSLRTSLESMDLTLSESGELPWIILDRFSECDSPEVFYSVLDAMYTDHWTCSQTWELESSYLTSVKLYLIGMHWDILALRQIALNDIFALTSKLNEKNNKNKTEQRKNRDMHLMSFVRAVRLALKHDWHAKLWRELYQSGEDLKAKLVVHPGFMRWVKSEQAGKDYARAIGVKKL</sequence>
<dbReference type="EMBL" id="CAUWAG010000003">
    <property type="protein sequence ID" value="CAJ2501030.1"/>
    <property type="molecule type" value="Genomic_DNA"/>
</dbReference>
<keyword evidence="2" id="KW-1185">Reference proteome</keyword>
<reference evidence="1" key="1">
    <citation type="submission" date="2023-10" db="EMBL/GenBank/DDBJ databases">
        <authorList>
            <person name="Hackl T."/>
        </authorList>
    </citation>
    <scope>NUCLEOTIDE SEQUENCE</scope>
</reference>
<organism evidence="1 2">
    <name type="scientific">Anthostomella pinea</name>
    <dbReference type="NCBI Taxonomy" id="933095"/>
    <lineage>
        <taxon>Eukaryota</taxon>
        <taxon>Fungi</taxon>
        <taxon>Dikarya</taxon>
        <taxon>Ascomycota</taxon>
        <taxon>Pezizomycotina</taxon>
        <taxon>Sordariomycetes</taxon>
        <taxon>Xylariomycetidae</taxon>
        <taxon>Xylariales</taxon>
        <taxon>Xylariaceae</taxon>
        <taxon>Anthostomella</taxon>
    </lineage>
</organism>
<dbReference type="AlphaFoldDB" id="A0AAI8YDS0"/>
<dbReference type="Gene3D" id="3.30.710.10">
    <property type="entry name" value="Potassium Channel Kv1.1, Chain A"/>
    <property type="match status" value="1"/>
</dbReference>